<dbReference type="Proteomes" id="UP001209570">
    <property type="component" value="Unassembled WGS sequence"/>
</dbReference>
<gene>
    <name evidence="1" type="ORF">P43SY_005843</name>
</gene>
<evidence type="ECO:0000313" key="1">
    <source>
        <dbReference type="EMBL" id="KAJ0409949.1"/>
    </source>
</evidence>
<protein>
    <submittedName>
        <fullName evidence="1">Uncharacterized protein</fullName>
    </submittedName>
</protein>
<accession>A0AAD5MJE9</accession>
<organism evidence="1 2">
    <name type="scientific">Pythium insidiosum</name>
    <name type="common">Pythiosis disease agent</name>
    <dbReference type="NCBI Taxonomy" id="114742"/>
    <lineage>
        <taxon>Eukaryota</taxon>
        <taxon>Sar</taxon>
        <taxon>Stramenopiles</taxon>
        <taxon>Oomycota</taxon>
        <taxon>Peronosporomycetes</taxon>
        <taxon>Pythiales</taxon>
        <taxon>Pythiaceae</taxon>
        <taxon>Pythium</taxon>
    </lineage>
</organism>
<name>A0AAD5MJE9_PYTIN</name>
<sequence>MDATNPPGLSTDDAPTSPVIKSVLSTFAEAKPTTSIVSPLYTSNARVGSPTALSVDETKPDVSTAFERSGWAYI</sequence>
<proteinExistence type="predicted"/>
<keyword evidence="2" id="KW-1185">Reference proteome</keyword>
<evidence type="ECO:0000313" key="2">
    <source>
        <dbReference type="Proteomes" id="UP001209570"/>
    </source>
</evidence>
<reference evidence="1" key="1">
    <citation type="submission" date="2021-12" db="EMBL/GenBank/DDBJ databases">
        <title>Prjna785345.</title>
        <authorList>
            <person name="Rujirawat T."/>
            <person name="Krajaejun T."/>
        </authorList>
    </citation>
    <scope>NUCLEOTIDE SEQUENCE</scope>
    <source>
        <strain evidence="1">Pi057C3</strain>
    </source>
</reference>
<dbReference type="EMBL" id="JAKCXM010000002">
    <property type="protein sequence ID" value="KAJ0409949.1"/>
    <property type="molecule type" value="Genomic_DNA"/>
</dbReference>
<comment type="caution">
    <text evidence="1">The sequence shown here is derived from an EMBL/GenBank/DDBJ whole genome shotgun (WGS) entry which is preliminary data.</text>
</comment>
<dbReference type="AlphaFoldDB" id="A0AAD5MJE9"/>